<sequence>MQKALSPEFRTKEALHNKIIIACYRPSPTVPGLIRDLRSGIEIFSKHLPTSDVLLQQNNNSVSCHDGTYLTDRRYHNEKRSDNRSFIRRNDPESKKCWICKNEGCWSGKNPKTEREEYKRKLFSKLNKTAERYISEFEGEHENIGSDNDFDMQAICEELDKTNLDNYLDSDLFLSNAGNITTEVGKGILTTLADNSMCHLINSCAEQQVDVESSTFLSRYSSEIFRGILIDSGAAAYSTASYQQYEALQKVFGSTPIIINNNSKINARLR</sequence>
<dbReference type="AlphaFoldDB" id="A0A420IJ53"/>
<dbReference type="EMBL" id="MCBQ01008907">
    <property type="protein sequence ID" value="RKF74555.1"/>
    <property type="molecule type" value="Genomic_DNA"/>
</dbReference>
<evidence type="ECO:0000313" key="1">
    <source>
        <dbReference type="EMBL" id="RKF74555.1"/>
    </source>
</evidence>
<dbReference type="Proteomes" id="UP000283383">
    <property type="component" value="Unassembled WGS sequence"/>
</dbReference>
<reference evidence="1 2" key="1">
    <citation type="journal article" date="2018" name="BMC Genomics">
        <title>Comparative genome analyses reveal sequence features reflecting distinct modes of host-adaptation between dicot and monocot powdery mildew.</title>
        <authorList>
            <person name="Wu Y."/>
            <person name="Ma X."/>
            <person name="Pan Z."/>
            <person name="Kale S.D."/>
            <person name="Song Y."/>
            <person name="King H."/>
            <person name="Zhang Q."/>
            <person name="Presley C."/>
            <person name="Deng X."/>
            <person name="Wei C.I."/>
            <person name="Xiao S."/>
        </authorList>
    </citation>
    <scope>NUCLEOTIDE SEQUENCE [LARGE SCALE GENOMIC DNA]</scope>
    <source>
        <strain evidence="1">UMSG3</strain>
    </source>
</reference>
<proteinExistence type="predicted"/>
<dbReference type="STRING" id="62708.A0A420IJ53"/>
<evidence type="ECO:0000313" key="2">
    <source>
        <dbReference type="Proteomes" id="UP000283383"/>
    </source>
</evidence>
<name>A0A420IJ53_9PEZI</name>
<organism evidence="1 2">
    <name type="scientific">Golovinomyces cichoracearum</name>
    <dbReference type="NCBI Taxonomy" id="62708"/>
    <lineage>
        <taxon>Eukaryota</taxon>
        <taxon>Fungi</taxon>
        <taxon>Dikarya</taxon>
        <taxon>Ascomycota</taxon>
        <taxon>Pezizomycotina</taxon>
        <taxon>Leotiomycetes</taxon>
        <taxon>Erysiphales</taxon>
        <taxon>Erysiphaceae</taxon>
        <taxon>Golovinomyces</taxon>
    </lineage>
</organism>
<comment type="caution">
    <text evidence="1">The sequence shown here is derived from an EMBL/GenBank/DDBJ whole genome shotgun (WGS) entry which is preliminary data.</text>
</comment>
<gene>
    <name evidence="1" type="ORF">GcM3_089018</name>
</gene>
<protein>
    <submittedName>
        <fullName evidence="1">Putative glycosyl</fullName>
    </submittedName>
</protein>
<accession>A0A420IJ53</accession>
<keyword evidence="2" id="KW-1185">Reference proteome</keyword>